<feature type="signal peptide" evidence="6">
    <location>
        <begin position="1"/>
        <end position="23"/>
    </location>
</feature>
<dbReference type="OrthoDB" id="429145at2759"/>
<gene>
    <name evidence="8" type="ORF">NE237_009761</name>
</gene>
<proteinExistence type="inferred from homology"/>
<evidence type="ECO:0000259" key="7">
    <source>
        <dbReference type="PROSITE" id="PS51144"/>
    </source>
</evidence>
<comment type="function">
    <text evidence="6">Reversible hydration of carbon dioxide.</text>
</comment>
<evidence type="ECO:0000313" key="9">
    <source>
        <dbReference type="Proteomes" id="UP001141806"/>
    </source>
</evidence>
<dbReference type="SMART" id="SM01057">
    <property type="entry name" value="Carb_anhydrase"/>
    <property type="match status" value="1"/>
</dbReference>
<dbReference type="Pfam" id="PF00194">
    <property type="entry name" value="Carb_anhydrase"/>
    <property type="match status" value="1"/>
</dbReference>
<reference evidence="8" key="1">
    <citation type="journal article" date="2023" name="Plant J.">
        <title>The genome of the king protea, Protea cynaroides.</title>
        <authorList>
            <person name="Chang J."/>
            <person name="Duong T.A."/>
            <person name="Schoeman C."/>
            <person name="Ma X."/>
            <person name="Roodt D."/>
            <person name="Barker N."/>
            <person name="Li Z."/>
            <person name="Van de Peer Y."/>
            <person name="Mizrachi E."/>
        </authorList>
    </citation>
    <scope>NUCLEOTIDE SEQUENCE</scope>
    <source>
        <tissue evidence="8">Young leaves</tissue>
    </source>
</reference>
<evidence type="ECO:0000256" key="4">
    <source>
        <dbReference type="ARBA" id="ARBA00022833"/>
    </source>
</evidence>
<dbReference type="CDD" id="cd03124">
    <property type="entry name" value="alpha_CA_prokaryotic_like"/>
    <property type="match status" value="1"/>
</dbReference>
<feature type="domain" description="Alpha-carbonic anhydrase" evidence="7">
    <location>
        <begin position="27"/>
        <end position="264"/>
    </location>
</feature>
<protein>
    <recommendedName>
        <fullName evidence="2 6">Carbonic anhydrase</fullName>
        <ecNumber evidence="2 6">4.2.1.1</ecNumber>
    </recommendedName>
</protein>
<dbReference type="GO" id="GO:0008270">
    <property type="term" value="F:zinc ion binding"/>
    <property type="evidence" value="ECO:0007669"/>
    <property type="project" value="UniProtKB-UniRule"/>
</dbReference>
<dbReference type="SUPFAM" id="SSF51069">
    <property type="entry name" value="Carbonic anhydrase"/>
    <property type="match status" value="1"/>
</dbReference>
<sequence length="269" mass="30210">MTVRITIFVVGIAFLLAAPLTQQHEVLKFSYSGATGPDKWGSLNSQFSTCSTGKLQSPVNIVKKEAIYNSELKPLSRDYKTTNSTLINHGYNIGLHYGSDVGVLIEEGKNYTLKQMHWHSPSEHTINGIQYPLELHLVHFANDGSISVVAILYKYGDPDSILLQLKSQIQDLTKEVCGENEDVHIPIGQMKMKYLRRNIIKYYRYVGSLTTPPCTENVTWSILSKVREVTKEQVDTLRAPLEGSCKSNARPVQPLNGRQVGLYITKQKI</sequence>
<dbReference type="InterPro" id="IPR023561">
    <property type="entry name" value="Carbonic_anhydrase_a-class"/>
</dbReference>
<dbReference type="Proteomes" id="UP001141806">
    <property type="component" value="Unassembled WGS sequence"/>
</dbReference>
<dbReference type="PANTHER" id="PTHR18952">
    <property type="entry name" value="CARBONIC ANHYDRASE"/>
    <property type="match status" value="1"/>
</dbReference>
<keyword evidence="5 6" id="KW-0456">Lyase</keyword>
<comment type="cofactor">
    <cofactor evidence="1 6">
        <name>Zn(2+)</name>
        <dbReference type="ChEBI" id="CHEBI:29105"/>
    </cofactor>
</comment>
<evidence type="ECO:0000313" key="8">
    <source>
        <dbReference type="EMBL" id="KAJ4978981.1"/>
    </source>
</evidence>
<dbReference type="AlphaFoldDB" id="A0A9Q0KZ90"/>
<dbReference type="InterPro" id="IPR018338">
    <property type="entry name" value="Carbonic_anhydrase_a-class_CS"/>
</dbReference>
<evidence type="ECO:0000256" key="3">
    <source>
        <dbReference type="ARBA" id="ARBA00022723"/>
    </source>
</evidence>
<dbReference type="InterPro" id="IPR041891">
    <property type="entry name" value="Alpha_CA_prokaryot-like"/>
</dbReference>
<keyword evidence="6" id="KW-0732">Signal</keyword>
<dbReference type="PROSITE" id="PS00162">
    <property type="entry name" value="ALPHA_CA_1"/>
    <property type="match status" value="1"/>
</dbReference>
<comment type="caution">
    <text evidence="8">The sequence shown here is derived from an EMBL/GenBank/DDBJ whole genome shotgun (WGS) entry which is preliminary data.</text>
</comment>
<name>A0A9Q0KZ90_9MAGN</name>
<accession>A0A9Q0KZ90</accession>
<evidence type="ECO:0000256" key="6">
    <source>
        <dbReference type="RuleBase" id="RU367011"/>
    </source>
</evidence>
<feature type="chain" id="PRO_5040535012" description="Carbonic anhydrase" evidence="6">
    <location>
        <begin position="24"/>
        <end position="269"/>
    </location>
</feature>
<dbReference type="InterPro" id="IPR036398">
    <property type="entry name" value="CA_dom_sf"/>
</dbReference>
<keyword evidence="4 6" id="KW-0862">Zinc</keyword>
<dbReference type="EMBL" id="JAMYWD010000002">
    <property type="protein sequence ID" value="KAJ4978981.1"/>
    <property type="molecule type" value="Genomic_DNA"/>
</dbReference>
<dbReference type="EC" id="4.2.1.1" evidence="2 6"/>
<evidence type="ECO:0000256" key="2">
    <source>
        <dbReference type="ARBA" id="ARBA00012925"/>
    </source>
</evidence>
<dbReference type="PROSITE" id="PS51144">
    <property type="entry name" value="ALPHA_CA_2"/>
    <property type="match status" value="1"/>
</dbReference>
<keyword evidence="9" id="KW-1185">Reference proteome</keyword>
<keyword evidence="3 6" id="KW-0479">Metal-binding</keyword>
<evidence type="ECO:0000256" key="1">
    <source>
        <dbReference type="ARBA" id="ARBA00001947"/>
    </source>
</evidence>
<dbReference type="Gene3D" id="3.10.200.10">
    <property type="entry name" value="Alpha carbonic anhydrase"/>
    <property type="match status" value="1"/>
</dbReference>
<comment type="catalytic activity">
    <reaction evidence="6">
        <text>hydrogencarbonate + H(+) = CO2 + H2O</text>
        <dbReference type="Rhea" id="RHEA:10748"/>
        <dbReference type="ChEBI" id="CHEBI:15377"/>
        <dbReference type="ChEBI" id="CHEBI:15378"/>
        <dbReference type="ChEBI" id="CHEBI:16526"/>
        <dbReference type="ChEBI" id="CHEBI:17544"/>
        <dbReference type="EC" id="4.2.1.1"/>
    </reaction>
</comment>
<evidence type="ECO:0000256" key="5">
    <source>
        <dbReference type="ARBA" id="ARBA00023239"/>
    </source>
</evidence>
<comment type="similarity">
    <text evidence="6">Belongs to the alpha-carbonic anhydrase family.</text>
</comment>
<organism evidence="8 9">
    <name type="scientific">Protea cynaroides</name>
    <dbReference type="NCBI Taxonomy" id="273540"/>
    <lineage>
        <taxon>Eukaryota</taxon>
        <taxon>Viridiplantae</taxon>
        <taxon>Streptophyta</taxon>
        <taxon>Embryophyta</taxon>
        <taxon>Tracheophyta</taxon>
        <taxon>Spermatophyta</taxon>
        <taxon>Magnoliopsida</taxon>
        <taxon>Proteales</taxon>
        <taxon>Proteaceae</taxon>
        <taxon>Protea</taxon>
    </lineage>
</organism>
<dbReference type="InterPro" id="IPR001148">
    <property type="entry name" value="CA_dom"/>
</dbReference>
<dbReference type="PANTHER" id="PTHR18952:SF236">
    <property type="entry name" value="ALPHA CARBONIC ANHYDRASE 1, CHLOROPLASTIC"/>
    <property type="match status" value="1"/>
</dbReference>
<dbReference type="GO" id="GO:0004089">
    <property type="term" value="F:carbonate dehydratase activity"/>
    <property type="evidence" value="ECO:0007669"/>
    <property type="project" value="UniProtKB-UniRule"/>
</dbReference>
<dbReference type="GO" id="GO:0006730">
    <property type="term" value="P:one-carbon metabolic process"/>
    <property type="evidence" value="ECO:0007669"/>
    <property type="project" value="TreeGrafter"/>
</dbReference>